<dbReference type="InterPro" id="IPR000843">
    <property type="entry name" value="HTH_LacI"/>
</dbReference>
<evidence type="ECO:0000313" key="5">
    <source>
        <dbReference type="EMBL" id="GAT32262.1"/>
    </source>
</evidence>
<reference evidence="6" key="1">
    <citation type="journal article" date="2017" name="Genome Announc.">
        <title>Draft Genome Sequence of Terrimicrobium sacchariphilum NM-5T, a Facultative Anaerobic Soil Bacterium of the Class Spartobacteria.</title>
        <authorList>
            <person name="Qiu Y.L."/>
            <person name="Tourlousse D.M."/>
            <person name="Matsuura N."/>
            <person name="Ohashi A."/>
            <person name="Sekiguchi Y."/>
        </authorList>
    </citation>
    <scope>NUCLEOTIDE SEQUENCE [LARGE SCALE GENOMIC DNA]</scope>
    <source>
        <strain evidence="6">NM-5</strain>
    </source>
</reference>
<organism evidence="5 6">
    <name type="scientific">Terrimicrobium sacchariphilum</name>
    <dbReference type="NCBI Taxonomy" id="690879"/>
    <lineage>
        <taxon>Bacteria</taxon>
        <taxon>Pseudomonadati</taxon>
        <taxon>Verrucomicrobiota</taxon>
        <taxon>Terrimicrobiia</taxon>
        <taxon>Terrimicrobiales</taxon>
        <taxon>Terrimicrobiaceae</taxon>
        <taxon>Terrimicrobium</taxon>
    </lineage>
</organism>
<feature type="domain" description="HTH lacI-type" evidence="4">
    <location>
        <begin position="8"/>
        <end position="62"/>
    </location>
</feature>
<protein>
    <submittedName>
        <fullName evidence="5">DNA-binding transcriptional regulator, LacI/PurR family</fullName>
    </submittedName>
</protein>
<comment type="caution">
    <text evidence="5">The sequence shown here is derived from an EMBL/GenBank/DDBJ whole genome shotgun (WGS) entry which is preliminary data.</text>
</comment>
<dbReference type="SMART" id="SM00354">
    <property type="entry name" value="HTH_LACI"/>
    <property type="match status" value="1"/>
</dbReference>
<dbReference type="PROSITE" id="PS50932">
    <property type="entry name" value="HTH_LACI_2"/>
    <property type="match status" value="1"/>
</dbReference>
<dbReference type="GO" id="GO:0000976">
    <property type="term" value="F:transcription cis-regulatory region binding"/>
    <property type="evidence" value="ECO:0007669"/>
    <property type="project" value="TreeGrafter"/>
</dbReference>
<proteinExistence type="predicted"/>
<dbReference type="SUPFAM" id="SSF47413">
    <property type="entry name" value="lambda repressor-like DNA-binding domains"/>
    <property type="match status" value="1"/>
</dbReference>
<keyword evidence="3" id="KW-0804">Transcription</keyword>
<keyword evidence="6" id="KW-1185">Reference proteome</keyword>
<gene>
    <name evidence="5" type="ORF">TSACC_2660</name>
</gene>
<evidence type="ECO:0000256" key="3">
    <source>
        <dbReference type="ARBA" id="ARBA00023163"/>
    </source>
</evidence>
<dbReference type="PANTHER" id="PTHR30146">
    <property type="entry name" value="LACI-RELATED TRANSCRIPTIONAL REPRESSOR"/>
    <property type="match status" value="1"/>
</dbReference>
<dbReference type="RefSeq" id="WP_075078104.1">
    <property type="nucleotide sequence ID" value="NZ_BDCO01000002.1"/>
</dbReference>
<dbReference type="Gene3D" id="3.40.50.2300">
    <property type="match status" value="2"/>
</dbReference>
<keyword evidence="1" id="KW-0805">Transcription regulation</keyword>
<dbReference type="AlphaFoldDB" id="A0A146G495"/>
<accession>A0A146G495</accession>
<dbReference type="InParanoid" id="A0A146G495"/>
<dbReference type="InterPro" id="IPR010982">
    <property type="entry name" value="Lambda_DNA-bd_dom_sf"/>
</dbReference>
<dbReference type="Proteomes" id="UP000076023">
    <property type="component" value="Unassembled WGS sequence"/>
</dbReference>
<sequence>MDSPSRTVTTRDVAVAAGVSQSTVSRALRNDPQVSKEQRKRIQAIAKEIGYRPNPFVAAFTAQVMHYRRSPRRAVIACVTFHESSSMPSHVKTYLEGAKQRAIQLGFTPEVFLFADGGYSAARLAKVLRARAISGVLFLSTPFLSHLDITGFSFENFACAAVDPTLHFPAMSRVQPDYFHSVQLALEVAVSRGYRRIALTTTKEEIDHLGDEWLGGFSAWKEQLSTRQPDCRGMLCLDEWGERKFTRWIKAHRPDALVSNNGDFFGWAEAAGFRPPDVAHISLSADPNNTRLAGINQNHHMVGSFAVDSIIAQIHRNEYGIPLFPMLMLVPGTWREGVTIRKP</sequence>
<evidence type="ECO:0000259" key="4">
    <source>
        <dbReference type="PROSITE" id="PS50932"/>
    </source>
</evidence>
<name>A0A146G495_TERSA</name>
<dbReference type="SUPFAM" id="SSF53822">
    <property type="entry name" value="Periplasmic binding protein-like I"/>
    <property type="match status" value="1"/>
</dbReference>
<keyword evidence="2 5" id="KW-0238">DNA-binding</keyword>
<dbReference type="STRING" id="690879.TSACC_2660"/>
<dbReference type="InterPro" id="IPR028082">
    <property type="entry name" value="Peripla_BP_I"/>
</dbReference>
<dbReference type="EMBL" id="BDCO01000002">
    <property type="protein sequence ID" value="GAT32262.1"/>
    <property type="molecule type" value="Genomic_DNA"/>
</dbReference>
<dbReference type="OrthoDB" id="192677at2"/>
<dbReference type="Pfam" id="PF00356">
    <property type="entry name" value="LacI"/>
    <property type="match status" value="1"/>
</dbReference>
<evidence type="ECO:0000313" key="6">
    <source>
        <dbReference type="Proteomes" id="UP000076023"/>
    </source>
</evidence>
<dbReference type="CDD" id="cd01392">
    <property type="entry name" value="HTH_LacI"/>
    <property type="match status" value="1"/>
</dbReference>
<dbReference type="PANTHER" id="PTHR30146:SF109">
    <property type="entry name" value="HTH-TYPE TRANSCRIPTIONAL REGULATOR GALS"/>
    <property type="match status" value="1"/>
</dbReference>
<evidence type="ECO:0000256" key="2">
    <source>
        <dbReference type="ARBA" id="ARBA00023125"/>
    </source>
</evidence>
<dbReference type="Gene3D" id="1.10.260.40">
    <property type="entry name" value="lambda repressor-like DNA-binding domains"/>
    <property type="match status" value="1"/>
</dbReference>
<evidence type="ECO:0000256" key="1">
    <source>
        <dbReference type="ARBA" id="ARBA00023015"/>
    </source>
</evidence>
<dbReference type="GO" id="GO:0003700">
    <property type="term" value="F:DNA-binding transcription factor activity"/>
    <property type="evidence" value="ECO:0007669"/>
    <property type="project" value="TreeGrafter"/>
</dbReference>